<gene>
    <name evidence="1" type="ORF">METZ01_LOCUS458781</name>
</gene>
<feature type="non-terminal residue" evidence="1">
    <location>
        <position position="1"/>
    </location>
</feature>
<protein>
    <submittedName>
        <fullName evidence="1">Uncharacterized protein</fullName>
    </submittedName>
</protein>
<organism evidence="1">
    <name type="scientific">marine metagenome</name>
    <dbReference type="NCBI Taxonomy" id="408172"/>
    <lineage>
        <taxon>unclassified sequences</taxon>
        <taxon>metagenomes</taxon>
        <taxon>ecological metagenomes</taxon>
    </lineage>
</organism>
<evidence type="ECO:0000313" key="1">
    <source>
        <dbReference type="EMBL" id="SVE05927.1"/>
    </source>
</evidence>
<name>A0A383ADN0_9ZZZZ</name>
<accession>A0A383ADN0</accession>
<sequence>NLTLNMQGLPIPEPGQYSFDIYWNQDILASIPLQAVQAQNPRPPNKPPPTET</sequence>
<dbReference type="EMBL" id="UINC01191331">
    <property type="protein sequence ID" value="SVE05927.1"/>
    <property type="molecule type" value="Genomic_DNA"/>
</dbReference>
<reference evidence="1" key="1">
    <citation type="submission" date="2018-05" db="EMBL/GenBank/DDBJ databases">
        <authorList>
            <person name="Lanie J.A."/>
            <person name="Ng W.-L."/>
            <person name="Kazmierczak K.M."/>
            <person name="Andrzejewski T.M."/>
            <person name="Davidsen T.M."/>
            <person name="Wayne K.J."/>
            <person name="Tettelin H."/>
            <person name="Glass J.I."/>
            <person name="Rusch D."/>
            <person name="Podicherti R."/>
            <person name="Tsui H.-C.T."/>
            <person name="Winkler M.E."/>
        </authorList>
    </citation>
    <scope>NUCLEOTIDE SEQUENCE</scope>
</reference>
<dbReference type="Pfam" id="PF22091">
    <property type="entry name" value="DUF6941"/>
    <property type="match status" value="1"/>
</dbReference>
<dbReference type="AlphaFoldDB" id="A0A383ADN0"/>
<proteinExistence type="predicted"/>
<dbReference type="InterPro" id="IPR054221">
    <property type="entry name" value="DUF6941"/>
</dbReference>